<evidence type="ECO:0000313" key="2">
    <source>
        <dbReference type="EMBL" id="MCT7968403.1"/>
    </source>
</evidence>
<proteinExistence type="predicted"/>
<dbReference type="Proteomes" id="UP001525890">
    <property type="component" value="Unassembled WGS sequence"/>
</dbReference>
<dbReference type="CDD" id="cd04301">
    <property type="entry name" value="NAT_SF"/>
    <property type="match status" value="1"/>
</dbReference>
<sequence>MLPFSVSAGVVFGNVGGDGFLQPLASASIIGQQTWIEPEPEWRLLDWALLDDFGLAPNCGYLADLGMAATHRRQGIGTELVRLGWRQYPDKPMLLRLSA</sequence>
<keyword evidence="3" id="KW-1185">Reference proteome</keyword>
<dbReference type="InterPro" id="IPR016181">
    <property type="entry name" value="Acyl_CoA_acyltransferase"/>
</dbReference>
<name>A0ABT2MUM4_9CYAN</name>
<gene>
    <name evidence="2" type="ORF">NG799_19015</name>
</gene>
<comment type="caution">
    <text evidence="2">The sequence shown here is derived from an EMBL/GenBank/DDBJ whole genome shotgun (WGS) entry which is preliminary data.</text>
</comment>
<dbReference type="Pfam" id="PF00583">
    <property type="entry name" value="Acetyltransf_1"/>
    <property type="match status" value="1"/>
</dbReference>
<organism evidence="2 3">
    <name type="scientific">Laspinema palackyanum D2a</name>
    <dbReference type="NCBI Taxonomy" id="2953684"/>
    <lineage>
        <taxon>Bacteria</taxon>
        <taxon>Bacillati</taxon>
        <taxon>Cyanobacteriota</taxon>
        <taxon>Cyanophyceae</taxon>
        <taxon>Oscillatoriophycideae</taxon>
        <taxon>Oscillatoriales</taxon>
        <taxon>Laspinemataceae</taxon>
        <taxon>Laspinema</taxon>
        <taxon>Laspinema palackyanum</taxon>
    </lineage>
</organism>
<dbReference type="EMBL" id="JAMXFF010000031">
    <property type="protein sequence ID" value="MCT7968403.1"/>
    <property type="molecule type" value="Genomic_DNA"/>
</dbReference>
<accession>A0ABT2MUM4</accession>
<evidence type="ECO:0000313" key="3">
    <source>
        <dbReference type="Proteomes" id="UP001525890"/>
    </source>
</evidence>
<dbReference type="InterPro" id="IPR000182">
    <property type="entry name" value="GNAT_dom"/>
</dbReference>
<feature type="domain" description="N-acetyltransferase" evidence="1">
    <location>
        <begin position="52"/>
        <end position="82"/>
    </location>
</feature>
<protein>
    <submittedName>
        <fullName evidence="2">GNAT family N-acetyltransferase</fullName>
    </submittedName>
</protein>
<dbReference type="RefSeq" id="WP_368007921.1">
    <property type="nucleotide sequence ID" value="NZ_JAMXFF010000031.1"/>
</dbReference>
<dbReference type="SUPFAM" id="SSF55729">
    <property type="entry name" value="Acyl-CoA N-acyltransferases (Nat)"/>
    <property type="match status" value="1"/>
</dbReference>
<reference evidence="2 3" key="1">
    <citation type="journal article" date="2022" name="Front. Microbiol.">
        <title>High genomic differentiation and limited gene flow indicate recent cryptic speciation within the genus Laspinema (cyanobacteria).</title>
        <authorList>
            <person name="Stanojkovic A."/>
            <person name="Skoupy S."/>
            <person name="Skaloud P."/>
            <person name="Dvorak P."/>
        </authorList>
    </citation>
    <scope>NUCLEOTIDE SEQUENCE [LARGE SCALE GENOMIC DNA]</scope>
    <source>
        <strain evidence="2 3">D2a</strain>
    </source>
</reference>
<evidence type="ECO:0000259" key="1">
    <source>
        <dbReference type="Pfam" id="PF00583"/>
    </source>
</evidence>